<feature type="transmembrane region" description="Helical" evidence="2">
    <location>
        <begin position="668"/>
        <end position="693"/>
    </location>
</feature>
<accession>A0A5E8BIG7</accession>
<protein>
    <recommendedName>
        <fullName evidence="5">N-glycosylation protein EOS1</fullName>
    </recommendedName>
</protein>
<evidence type="ECO:0000313" key="4">
    <source>
        <dbReference type="Proteomes" id="UP000398389"/>
    </source>
</evidence>
<dbReference type="Pfam" id="PF12326">
    <property type="entry name" value="EOS1"/>
    <property type="match status" value="2"/>
</dbReference>
<feature type="transmembrane region" description="Helical" evidence="2">
    <location>
        <begin position="814"/>
        <end position="836"/>
    </location>
</feature>
<feature type="region of interest" description="Disordered" evidence="1">
    <location>
        <begin position="105"/>
        <end position="162"/>
    </location>
</feature>
<organism evidence="3 4">
    <name type="scientific">Magnusiomyces paraingens</name>
    <dbReference type="NCBI Taxonomy" id="2606893"/>
    <lineage>
        <taxon>Eukaryota</taxon>
        <taxon>Fungi</taxon>
        <taxon>Dikarya</taxon>
        <taxon>Ascomycota</taxon>
        <taxon>Saccharomycotina</taxon>
        <taxon>Dipodascomycetes</taxon>
        <taxon>Dipodascales</taxon>
        <taxon>Dipodascaceae</taxon>
        <taxon>Magnusiomyces</taxon>
    </lineage>
</organism>
<dbReference type="OrthoDB" id="2139606at2759"/>
<dbReference type="PANTHER" id="PTHR28147:SF1">
    <property type="entry name" value="N-GLYCOSYLATION PROTEIN EOS1"/>
    <property type="match status" value="1"/>
</dbReference>
<dbReference type="InterPro" id="IPR021100">
    <property type="entry name" value="N-glycosylation_EOS1"/>
</dbReference>
<proteinExistence type="predicted"/>
<feature type="compositionally biased region" description="Low complexity" evidence="1">
    <location>
        <begin position="10"/>
        <end position="25"/>
    </location>
</feature>
<dbReference type="RefSeq" id="XP_031853496.1">
    <property type="nucleotide sequence ID" value="XM_031997605.1"/>
</dbReference>
<feature type="transmembrane region" description="Helical" evidence="2">
    <location>
        <begin position="714"/>
        <end position="732"/>
    </location>
</feature>
<dbReference type="Proteomes" id="UP000398389">
    <property type="component" value="Unassembled WGS sequence"/>
</dbReference>
<keyword evidence="2" id="KW-0812">Transmembrane</keyword>
<dbReference type="AlphaFoldDB" id="A0A5E8BIG7"/>
<feature type="compositionally biased region" description="Low complexity" evidence="1">
    <location>
        <begin position="222"/>
        <end position="249"/>
    </location>
</feature>
<keyword evidence="2" id="KW-1133">Transmembrane helix</keyword>
<keyword evidence="4" id="KW-1185">Reference proteome</keyword>
<feature type="compositionally biased region" description="Polar residues" evidence="1">
    <location>
        <begin position="43"/>
        <end position="58"/>
    </location>
</feature>
<reference evidence="3 4" key="1">
    <citation type="submission" date="2019-09" db="EMBL/GenBank/DDBJ databases">
        <authorList>
            <person name="Brejova B."/>
        </authorList>
    </citation>
    <scope>NUCLEOTIDE SEQUENCE [LARGE SCALE GENOMIC DNA]</scope>
</reference>
<feature type="transmembrane region" description="Helical" evidence="2">
    <location>
        <begin position="778"/>
        <end position="794"/>
    </location>
</feature>
<evidence type="ECO:0000256" key="2">
    <source>
        <dbReference type="SAM" id="Phobius"/>
    </source>
</evidence>
<feature type="compositionally biased region" description="Low complexity" evidence="1">
    <location>
        <begin position="429"/>
        <end position="440"/>
    </location>
</feature>
<name>A0A5E8BIG7_9ASCO</name>
<dbReference type="PANTHER" id="PTHR28147">
    <property type="entry name" value="N-GLYCOSYLATION PROTEIN EOS1"/>
    <property type="match status" value="1"/>
</dbReference>
<keyword evidence="2" id="KW-0472">Membrane</keyword>
<feature type="compositionally biased region" description="Basic residues" evidence="1">
    <location>
        <begin position="441"/>
        <end position="450"/>
    </location>
</feature>
<feature type="transmembrane region" description="Helical" evidence="2">
    <location>
        <begin position="752"/>
        <end position="771"/>
    </location>
</feature>
<dbReference type="GO" id="GO:0006487">
    <property type="term" value="P:protein N-linked glycosylation"/>
    <property type="evidence" value="ECO:0007669"/>
    <property type="project" value="TreeGrafter"/>
</dbReference>
<dbReference type="GeneID" id="43581705"/>
<dbReference type="PRINTS" id="PR02070">
    <property type="entry name" value="NGLYCOSEOS1"/>
</dbReference>
<feature type="compositionally biased region" description="Polar residues" evidence="1">
    <location>
        <begin position="549"/>
        <end position="567"/>
    </location>
</feature>
<feature type="compositionally biased region" description="Low complexity" evidence="1">
    <location>
        <begin position="568"/>
        <end position="596"/>
    </location>
</feature>
<evidence type="ECO:0008006" key="5">
    <source>
        <dbReference type="Google" id="ProtNLM"/>
    </source>
</evidence>
<feature type="region of interest" description="Disordered" evidence="1">
    <location>
        <begin position="187"/>
        <end position="249"/>
    </location>
</feature>
<feature type="compositionally biased region" description="Basic residues" evidence="1">
    <location>
        <begin position="400"/>
        <end position="413"/>
    </location>
</feature>
<feature type="region of interest" description="Disordered" evidence="1">
    <location>
        <begin position="1"/>
        <end position="90"/>
    </location>
</feature>
<evidence type="ECO:0000256" key="1">
    <source>
        <dbReference type="SAM" id="MobiDB-lite"/>
    </source>
</evidence>
<sequence>MTSMHKLRAPGPSSQVISSGPSSPGNLTVVQQRSPGRPLLLENNRSSMSVQVPRTLTVSSSAHSSSDDAMSSDDDDDDDDGNISLTFKRSSSAHLTMQQLRVIRAQQQRHKEEDDQQQHQQQREQEEDKLRRITFAGTKNALPGETFSVPPKSNNHPASSTVFRCTNSSAQQLPEWRHSASVGSLVGLSGSKRSPASPGTARQKLGINNTTDESVAGRRRSSASSTSSTSSNSAGARRRSSAGSSTGRVLLSASSSPSLVSLGRIATNSTVQSAGLQGPEFPVSLNESCANCNGCYCAACVATTPYATAPAAAAISSGQPLQMLPHQPSRAHQPLAPSLSAGDLAAMSSSCSCYSAGGPSLASNGSMGLSASGFPGGSRQPQVVSPPPQYHHQIALFGPHHHHHHHNHNHNHNHNPLTTAAARLGGRPQQQTINHNNNNYHQHHHQHHRQLSLPPPPSYQMSSRKGADPVPLQQQPVSSSSSSSSALQSPADLVRRSVSSPKLAGMPGSRIRTVSDPPVPGDTPGPGSFPSSGSLQAPTAFPGAFPPNRSASFSTLAHHTHSGTLQPSSSTTTLSKKNTTTTTTTVTTTTTTTTTSEAGPGVDSSPRVRSNSSGFIADNISINNNQQQSTAGLNKTMDDTRLAEPVHPRKRPPLKIVGLKIFNARFHFLLGLSRGLSVLPCAIGAWSCLWNAYTVRRAMMDHNPAFASLRSSQLVLAAIWCVVAGYLAYSVLDGLMDRWLVTYSTPAVIVRLVSSAVLTISMMHALVSVLAPDTTYRLHVWILISCILTVAYTVQNFVTSNLSLEKKRRSVDLYNIAVFAVVPVGLASFLTMLGLLRSIMILQYQYEDLL</sequence>
<dbReference type="EMBL" id="CABVLU010000002">
    <property type="protein sequence ID" value="VVT50809.1"/>
    <property type="molecule type" value="Genomic_DNA"/>
</dbReference>
<feature type="compositionally biased region" description="Acidic residues" evidence="1">
    <location>
        <begin position="70"/>
        <end position="81"/>
    </location>
</feature>
<feature type="compositionally biased region" description="Low complexity" evidence="1">
    <location>
        <begin position="59"/>
        <end position="69"/>
    </location>
</feature>
<dbReference type="GO" id="GO:0005789">
    <property type="term" value="C:endoplasmic reticulum membrane"/>
    <property type="evidence" value="ECO:0007669"/>
    <property type="project" value="InterPro"/>
</dbReference>
<feature type="compositionally biased region" description="Low complexity" evidence="1">
    <location>
        <begin position="525"/>
        <end position="534"/>
    </location>
</feature>
<feature type="compositionally biased region" description="Low complexity" evidence="1">
    <location>
        <begin position="469"/>
        <end position="491"/>
    </location>
</feature>
<evidence type="ECO:0000313" key="3">
    <source>
        <dbReference type="EMBL" id="VVT50809.1"/>
    </source>
</evidence>
<feature type="region of interest" description="Disordered" evidence="1">
    <location>
        <begin position="372"/>
        <end position="393"/>
    </location>
</feature>
<feature type="compositionally biased region" description="Basic and acidic residues" evidence="1">
    <location>
        <begin position="109"/>
        <end position="131"/>
    </location>
</feature>
<feature type="compositionally biased region" description="Polar residues" evidence="1">
    <location>
        <begin position="151"/>
        <end position="162"/>
    </location>
</feature>
<feature type="region of interest" description="Disordered" evidence="1">
    <location>
        <begin position="429"/>
        <end position="609"/>
    </location>
</feature>
<gene>
    <name evidence="3" type="ORF">SAPINGB_P002887</name>
</gene>
<dbReference type="GO" id="GO:0034599">
    <property type="term" value="P:cellular response to oxidative stress"/>
    <property type="evidence" value="ECO:0007669"/>
    <property type="project" value="InterPro"/>
</dbReference>
<feature type="region of interest" description="Disordered" evidence="1">
    <location>
        <begin position="400"/>
        <end position="419"/>
    </location>
</feature>